<organism evidence="1 2">
    <name type="scientific">Teichococcus aestuarii</name>
    <dbReference type="NCBI Taxonomy" id="568898"/>
    <lineage>
        <taxon>Bacteria</taxon>
        <taxon>Pseudomonadati</taxon>
        <taxon>Pseudomonadota</taxon>
        <taxon>Alphaproteobacteria</taxon>
        <taxon>Acetobacterales</taxon>
        <taxon>Roseomonadaceae</taxon>
        <taxon>Roseomonas</taxon>
    </lineage>
</organism>
<proteinExistence type="predicted"/>
<gene>
    <name evidence="1" type="ORF">CR165_07100</name>
</gene>
<accession>A0A2U1V717</accession>
<dbReference type="Gene3D" id="1.20.910.10">
    <property type="entry name" value="Heme oxygenase-like"/>
    <property type="match status" value="1"/>
</dbReference>
<keyword evidence="2" id="KW-1185">Reference proteome</keyword>
<dbReference type="AlphaFoldDB" id="A0A2U1V717"/>
<sequence length="194" mass="20550">MGTESRRTGLRWHLRQETRSRHDAADALGSDHDLGTLAGYRGFLRAHARALPALEAACDAAGLAARLPDWPRRRRAAALAADLAALGVAAPDSPPLAFAGVEEALGAAYVLEGSRLGNAMLLRQAAALPEARGATAYLAHDPGTGGWPAFLPLLEQALPGSHLWPEAAHGARLAFDHFLAALRRERTAEPMLHA</sequence>
<dbReference type="EMBL" id="PDOA01000003">
    <property type="protein sequence ID" value="PWC29692.1"/>
    <property type="molecule type" value="Genomic_DNA"/>
</dbReference>
<dbReference type="Proteomes" id="UP000245048">
    <property type="component" value="Unassembled WGS sequence"/>
</dbReference>
<comment type="caution">
    <text evidence="1">The sequence shown here is derived from an EMBL/GenBank/DDBJ whole genome shotgun (WGS) entry which is preliminary data.</text>
</comment>
<evidence type="ECO:0000313" key="1">
    <source>
        <dbReference type="EMBL" id="PWC29692.1"/>
    </source>
</evidence>
<name>A0A2U1V717_9PROT</name>
<dbReference type="InterPro" id="IPR016084">
    <property type="entry name" value="Haem_Oase-like_multi-hlx"/>
</dbReference>
<dbReference type="CDD" id="cd19166">
    <property type="entry name" value="HemeO-bac"/>
    <property type="match status" value="1"/>
</dbReference>
<reference evidence="2" key="1">
    <citation type="submission" date="2017-10" db="EMBL/GenBank/DDBJ databases">
        <authorList>
            <person name="Toshchakov S.V."/>
            <person name="Goeva M.A."/>
        </authorList>
    </citation>
    <scope>NUCLEOTIDE SEQUENCE [LARGE SCALE GENOMIC DNA]</scope>
    <source>
        <strain evidence="2">JR1/69-1-13</strain>
    </source>
</reference>
<dbReference type="SUPFAM" id="SSF48613">
    <property type="entry name" value="Heme oxygenase-like"/>
    <property type="match status" value="1"/>
</dbReference>
<protein>
    <submittedName>
        <fullName evidence="1">Heme oxygenase</fullName>
    </submittedName>
</protein>
<evidence type="ECO:0000313" key="2">
    <source>
        <dbReference type="Proteomes" id="UP000245048"/>
    </source>
</evidence>